<name>A0A7D9DCB0_PARCT</name>
<organism evidence="2 3">
    <name type="scientific">Paramuricea clavata</name>
    <name type="common">Red gorgonian</name>
    <name type="synonym">Violescent sea-whip</name>
    <dbReference type="NCBI Taxonomy" id="317549"/>
    <lineage>
        <taxon>Eukaryota</taxon>
        <taxon>Metazoa</taxon>
        <taxon>Cnidaria</taxon>
        <taxon>Anthozoa</taxon>
        <taxon>Octocorallia</taxon>
        <taxon>Malacalcyonacea</taxon>
        <taxon>Plexauridae</taxon>
        <taxon>Paramuricea</taxon>
    </lineage>
</organism>
<protein>
    <recommendedName>
        <fullName evidence="1">Transposable element P transposase-like RNase H domain-containing protein</fullName>
    </recommendedName>
</protein>
<evidence type="ECO:0000313" key="3">
    <source>
        <dbReference type="Proteomes" id="UP001152795"/>
    </source>
</evidence>
<keyword evidence="3" id="KW-1185">Reference proteome</keyword>
<sequence>MSEPVKSKAPLTTTSKSRLVATVQKKRLVCKELESRLTDLEKEIAKNSISVDENLEKDIFSILADRSDEDVSPHMKFFWEQQRKLLQTPTFGRRYHPHLIQYCLSIHAKSPAAYQELRESWFYQRYVVISFDEMKIQSKLVFNKFTNELIGFVDLGEEELNTSSFGSHELATHALVFFV</sequence>
<reference evidence="2" key="1">
    <citation type="submission" date="2020-04" db="EMBL/GenBank/DDBJ databases">
        <authorList>
            <person name="Alioto T."/>
            <person name="Alioto T."/>
            <person name="Gomez Garrido J."/>
        </authorList>
    </citation>
    <scope>NUCLEOTIDE SEQUENCE</scope>
    <source>
        <strain evidence="2">A484AB</strain>
    </source>
</reference>
<proteinExistence type="predicted"/>
<accession>A0A7D9DCB0</accession>
<dbReference type="Pfam" id="PF21787">
    <property type="entry name" value="TNP-like_RNaseH_N"/>
    <property type="match status" value="1"/>
</dbReference>
<comment type="caution">
    <text evidence="2">The sequence shown here is derived from an EMBL/GenBank/DDBJ whole genome shotgun (WGS) entry which is preliminary data.</text>
</comment>
<evidence type="ECO:0000313" key="2">
    <source>
        <dbReference type="EMBL" id="CAB3982275.1"/>
    </source>
</evidence>
<gene>
    <name evidence="2" type="ORF">PACLA_8A055214</name>
</gene>
<dbReference type="EMBL" id="CACRXK020000485">
    <property type="protein sequence ID" value="CAB3982275.1"/>
    <property type="molecule type" value="Genomic_DNA"/>
</dbReference>
<dbReference type="AlphaFoldDB" id="A0A7D9DCB0"/>
<dbReference type="InterPro" id="IPR048365">
    <property type="entry name" value="TNP-like_RNaseH_N"/>
</dbReference>
<feature type="domain" description="Transposable element P transposase-like RNase H" evidence="1">
    <location>
        <begin position="123"/>
        <end position="179"/>
    </location>
</feature>
<dbReference type="OrthoDB" id="5972980at2759"/>
<dbReference type="Proteomes" id="UP001152795">
    <property type="component" value="Unassembled WGS sequence"/>
</dbReference>
<evidence type="ECO:0000259" key="1">
    <source>
        <dbReference type="Pfam" id="PF21787"/>
    </source>
</evidence>